<evidence type="ECO:0000313" key="3">
    <source>
        <dbReference type="Proteomes" id="UP001059745"/>
    </source>
</evidence>
<reference evidence="2" key="1">
    <citation type="submission" date="2022-09" db="EMBL/GenBank/DDBJ databases">
        <title>Genomic of Burkholderia gladioli.</title>
        <authorList>
            <person name="Wu H."/>
        </authorList>
    </citation>
    <scope>NUCLEOTIDE SEQUENCE</scope>
    <source>
        <strain evidence="2">ZN-S4</strain>
    </source>
</reference>
<gene>
    <name evidence="2" type="ORF">NYZ96_30445</name>
</gene>
<protein>
    <submittedName>
        <fullName evidence="2">Uncharacterized protein</fullName>
    </submittedName>
</protein>
<accession>A0AB38TW85</accession>
<dbReference type="Proteomes" id="UP001059745">
    <property type="component" value="Chromosome 2"/>
</dbReference>
<evidence type="ECO:0000256" key="1">
    <source>
        <dbReference type="SAM" id="Phobius"/>
    </source>
</evidence>
<sequence length="50" mass="5227">MIHAVRFRDACRAGARRVDFSLDFFIAAALIGSMGAAASPDSTSPPDCLA</sequence>
<dbReference type="RefSeq" id="WP_155420009.1">
    <property type="nucleotide sequence ID" value="NZ_CADEPT010000002.1"/>
</dbReference>
<proteinExistence type="predicted"/>
<evidence type="ECO:0000313" key="2">
    <source>
        <dbReference type="EMBL" id="UWX72738.1"/>
    </source>
</evidence>
<feature type="transmembrane region" description="Helical" evidence="1">
    <location>
        <begin position="20"/>
        <end position="39"/>
    </location>
</feature>
<keyword evidence="1" id="KW-0812">Transmembrane</keyword>
<name>A0AB38TW85_BURGA</name>
<keyword evidence="1" id="KW-1133">Transmembrane helix</keyword>
<dbReference type="EMBL" id="CP104215">
    <property type="protein sequence ID" value="UWX72738.1"/>
    <property type="molecule type" value="Genomic_DNA"/>
</dbReference>
<keyword evidence="1" id="KW-0472">Membrane</keyword>
<organism evidence="2 3">
    <name type="scientific">Burkholderia gladioli</name>
    <name type="common">Pseudomonas marginata</name>
    <name type="synonym">Phytomonas marginata</name>
    <dbReference type="NCBI Taxonomy" id="28095"/>
    <lineage>
        <taxon>Bacteria</taxon>
        <taxon>Pseudomonadati</taxon>
        <taxon>Pseudomonadota</taxon>
        <taxon>Betaproteobacteria</taxon>
        <taxon>Burkholderiales</taxon>
        <taxon>Burkholderiaceae</taxon>
        <taxon>Burkholderia</taxon>
    </lineage>
</organism>
<dbReference type="AlphaFoldDB" id="A0AB38TW85"/>